<evidence type="ECO:0000256" key="2">
    <source>
        <dbReference type="ARBA" id="ARBA00008926"/>
    </source>
</evidence>
<evidence type="ECO:0000256" key="8">
    <source>
        <dbReference type="ARBA" id="ARBA00023242"/>
    </source>
</evidence>
<organism evidence="11 12">
    <name type="scientific">Leptidea sinapis</name>
    <dbReference type="NCBI Taxonomy" id="189913"/>
    <lineage>
        <taxon>Eukaryota</taxon>
        <taxon>Metazoa</taxon>
        <taxon>Ecdysozoa</taxon>
        <taxon>Arthropoda</taxon>
        <taxon>Hexapoda</taxon>
        <taxon>Insecta</taxon>
        <taxon>Pterygota</taxon>
        <taxon>Neoptera</taxon>
        <taxon>Endopterygota</taxon>
        <taxon>Lepidoptera</taxon>
        <taxon>Glossata</taxon>
        <taxon>Ditrysia</taxon>
        <taxon>Papilionoidea</taxon>
        <taxon>Pieridae</taxon>
        <taxon>Dismorphiinae</taxon>
        <taxon>Leptidea</taxon>
    </lineage>
</organism>
<evidence type="ECO:0000259" key="10">
    <source>
        <dbReference type="PROSITE" id="PS51434"/>
    </source>
</evidence>
<dbReference type="GO" id="GO:0000973">
    <property type="term" value="P:post-transcriptional tethering of RNA polymerase II gene DNA at nuclear periphery"/>
    <property type="evidence" value="ECO:0007669"/>
    <property type="project" value="TreeGrafter"/>
</dbReference>
<evidence type="ECO:0000313" key="11">
    <source>
        <dbReference type="EMBL" id="VVD00738.1"/>
    </source>
</evidence>
<feature type="region of interest" description="Disordered" evidence="9">
    <location>
        <begin position="116"/>
        <end position="171"/>
    </location>
</feature>
<keyword evidence="8" id="KW-0539">Nucleus</keyword>
<dbReference type="SUPFAM" id="SSF82215">
    <property type="entry name" value="C-terminal autoproteolytic domain of nucleoporin nup98"/>
    <property type="match status" value="1"/>
</dbReference>
<feature type="region of interest" description="Disordered" evidence="9">
    <location>
        <begin position="32"/>
        <end position="53"/>
    </location>
</feature>
<dbReference type="GO" id="GO:0006606">
    <property type="term" value="P:protein import into nucleus"/>
    <property type="evidence" value="ECO:0007669"/>
    <property type="project" value="TreeGrafter"/>
</dbReference>
<evidence type="ECO:0000256" key="4">
    <source>
        <dbReference type="ARBA" id="ARBA00022816"/>
    </source>
</evidence>
<dbReference type="PANTHER" id="PTHR23198">
    <property type="entry name" value="NUCLEOPORIN"/>
    <property type="match status" value="1"/>
</dbReference>
<evidence type="ECO:0000313" key="12">
    <source>
        <dbReference type="Proteomes" id="UP000324832"/>
    </source>
</evidence>
<keyword evidence="12" id="KW-1185">Reference proteome</keyword>
<feature type="compositionally biased region" description="Basic and acidic residues" evidence="9">
    <location>
        <begin position="36"/>
        <end position="47"/>
    </location>
</feature>
<feature type="compositionally biased region" description="Basic and acidic residues" evidence="9">
    <location>
        <begin position="159"/>
        <end position="171"/>
    </location>
</feature>
<feature type="non-terminal residue" evidence="11">
    <location>
        <position position="1"/>
    </location>
</feature>
<evidence type="ECO:0000256" key="1">
    <source>
        <dbReference type="ARBA" id="ARBA00004567"/>
    </source>
</evidence>
<evidence type="ECO:0000256" key="5">
    <source>
        <dbReference type="ARBA" id="ARBA00022927"/>
    </source>
</evidence>
<dbReference type="GO" id="GO:0017056">
    <property type="term" value="F:structural constituent of nuclear pore"/>
    <property type="evidence" value="ECO:0007669"/>
    <property type="project" value="InterPro"/>
</dbReference>
<feature type="non-terminal residue" evidence="11">
    <location>
        <position position="697"/>
    </location>
</feature>
<dbReference type="GO" id="GO:0051028">
    <property type="term" value="P:mRNA transport"/>
    <property type="evidence" value="ECO:0007669"/>
    <property type="project" value="UniProtKB-KW"/>
</dbReference>
<feature type="compositionally biased region" description="Basic and acidic residues" evidence="9">
    <location>
        <begin position="118"/>
        <end position="140"/>
    </location>
</feature>
<comment type="similarity">
    <text evidence="2">Belongs to the nucleoporin GLFG family.</text>
</comment>
<dbReference type="PANTHER" id="PTHR23198:SF6">
    <property type="entry name" value="NUCLEAR PORE COMPLEX PROTEIN NUP98-NUP96"/>
    <property type="match status" value="1"/>
</dbReference>
<dbReference type="InterPro" id="IPR036903">
    <property type="entry name" value="Nup98_auto-Pept-S59_dom_sf"/>
</dbReference>
<feature type="compositionally biased region" description="Polar residues" evidence="9">
    <location>
        <begin position="194"/>
        <end position="206"/>
    </location>
</feature>
<name>A0A5E4QRY1_9NEOP</name>
<accession>A0A5E4QRY1</accession>
<dbReference type="GO" id="GO:0008139">
    <property type="term" value="F:nuclear localization sequence binding"/>
    <property type="evidence" value="ECO:0007669"/>
    <property type="project" value="TreeGrafter"/>
</dbReference>
<keyword evidence="3" id="KW-0813">Transport</keyword>
<dbReference type="InterPro" id="IPR037665">
    <property type="entry name" value="Nucleoporin_S59-like"/>
</dbReference>
<evidence type="ECO:0000256" key="3">
    <source>
        <dbReference type="ARBA" id="ARBA00022448"/>
    </source>
</evidence>
<dbReference type="Pfam" id="PF04096">
    <property type="entry name" value="Nucleoporin2"/>
    <property type="match status" value="1"/>
</dbReference>
<dbReference type="GO" id="GO:0003723">
    <property type="term" value="F:RNA binding"/>
    <property type="evidence" value="ECO:0007669"/>
    <property type="project" value="TreeGrafter"/>
</dbReference>
<dbReference type="InterPro" id="IPR007230">
    <property type="entry name" value="Nup98_auto-Pept-S59_dom"/>
</dbReference>
<evidence type="ECO:0000256" key="9">
    <source>
        <dbReference type="SAM" id="MobiDB-lite"/>
    </source>
</evidence>
<dbReference type="GO" id="GO:0006405">
    <property type="term" value="P:RNA export from nucleus"/>
    <property type="evidence" value="ECO:0007669"/>
    <property type="project" value="TreeGrafter"/>
</dbReference>
<dbReference type="EMBL" id="FZQP02004934">
    <property type="protein sequence ID" value="VVD00738.1"/>
    <property type="molecule type" value="Genomic_DNA"/>
</dbReference>
<dbReference type="GO" id="GO:0044614">
    <property type="term" value="C:nuclear pore cytoplasmic filaments"/>
    <property type="evidence" value="ECO:0007669"/>
    <property type="project" value="TreeGrafter"/>
</dbReference>
<reference evidence="11 12" key="1">
    <citation type="submission" date="2017-07" db="EMBL/GenBank/DDBJ databases">
        <authorList>
            <person name="Talla V."/>
            <person name="Backstrom N."/>
        </authorList>
    </citation>
    <scope>NUCLEOTIDE SEQUENCE [LARGE SCALE GENOMIC DNA]</scope>
</reference>
<proteinExistence type="inferred from homology"/>
<evidence type="ECO:0000256" key="6">
    <source>
        <dbReference type="ARBA" id="ARBA00023010"/>
    </source>
</evidence>
<dbReference type="Proteomes" id="UP000324832">
    <property type="component" value="Unassembled WGS sequence"/>
</dbReference>
<comment type="subcellular location">
    <subcellularLocation>
        <location evidence="1">Nucleus</location>
        <location evidence="1">Nuclear pore complex</location>
    </subcellularLocation>
</comment>
<sequence>GRSGQGIGSGAGAVNVHEHILSLVRPYPHSQLYKDLTPDNRSSEEASRATNPSAVKAVLDGSAVAYKISSPNSSRLRVIPKPMTHDKKSLFDGLEENDPSMEVKLSLRPSRKRLVIRPRRDDASSVEHEENNRSTERSAAEESALSEGVTSPGDSAPESLRRGSDQHDGFVSIREKKEELLRTFEQLNDRTANTWPASRLSPSEKQTQSEERWETTPLYPILDKEVSTYTNSERRASWLKSKMFRKPLASNPDMAENSVQELGLKERSVNSSDKENMCTFYVSEEESLSMQEAPPHPAGVKLSRPGYYTIPSLEEMTKYLKADGSCVVPHLTIGRKNYGSVYFDCDIDVANMDLDNMVHFLNKEVIIYPEDSEKPPLGEGLNRRAIVTLDRVWPRDKTEKRPITEPHRLLQMDYEGKLRRVCDKYDTKFIEYRPETGSWVFRVEHFSKYGLADSDEEDEITPEVLKRQLVTNNLQQNAAAQKASVSSPGLVGHGLSGPGLAGPILAGLSGLGGLGEEIVLCSRAFSEDRRTGFDMDTAEYHGDGASLYDSRALGVKSPTSELARLERRETHNLQLMKASLYTDVDVDMDNVSVSTEDQLVPRTPSVISAPASVLTRSELIVDLPTVVEEPVMRPLVVQPQTVVLKYHKKIPPFKETIAGRMQAAFLADMSVCRARHSRLGFAVGNTIAFTTTVDSLS</sequence>
<feature type="region of interest" description="Disordered" evidence="9">
    <location>
        <begin position="194"/>
        <end position="213"/>
    </location>
</feature>
<dbReference type="Gene3D" id="3.30.1610.10">
    <property type="entry name" value="Peptidase S59, nucleoporin"/>
    <property type="match status" value="1"/>
</dbReference>
<gene>
    <name evidence="11" type="ORF">LSINAPIS_LOCUS11315</name>
</gene>
<feature type="domain" description="Peptidase S59" evidence="10">
    <location>
        <begin position="304"/>
        <end position="446"/>
    </location>
</feature>
<evidence type="ECO:0000256" key="7">
    <source>
        <dbReference type="ARBA" id="ARBA00023132"/>
    </source>
</evidence>
<keyword evidence="4" id="KW-0509">mRNA transport</keyword>
<dbReference type="PROSITE" id="PS51434">
    <property type="entry name" value="NUP_C"/>
    <property type="match status" value="1"/>
</dbReference>
<dbReference type="AlphaFoldDB" id="A0A5E4QRY1"/>
<keyword evidence="7" id="KW-0906">Nuclear pore complex</keyword>
<keyword evidence="6" id="KW-0811">Translocation</keyword>
<dbReference type="GO" id="GO:0034398">
    <property type="term" value="P:telomere tethering at nuclear periphery"/>
    <property type="evidence" value="ECO:0007669"/>
    <property type="project" value="TreeGrafter"/>
</dbReference>
<dbReference type="FunFam" id="3.30.1610.10:FF:000001">
    <property type="entry name" value="Nuclear pore complex protein Nup98-Nup96"/>
    <property type="match status" value="1"/>
</dbReference>
<keyword evidence="5" id="KW-0653">Protein transport</keyword>
<protein>
    <recommendedName>
        <fullName evidence="10">Peptidase S59 domain-containing protein</fullName>
    </recommendedName>
</protein>